<dbReference type="InterPro" id="IPR000792">
    <property type="entry name" value="Tscrpt_reg_LuxR_C"/>
</dbReference>
<dbReference type="InterPro" id="IPR041664">
    <property type="entry name" value="AAA_16"/>
</dbReference>
<evidence type="ECO:0000313" key="4">
    <source>
        <dbReference type="EMBL" id="GAA1961349.1"/>
    </source>
</evidence>
<keyword evidence="2" id="KW-0067">ATP-binding</keyword>
<keyword evidence="1" id="KW-0547">Nucleotide-binding</keyword>
<evidence type="ECO:0000313" key="5">
    <source>
        <dbReference type="Proteomes" id="UP001499854"/>
    </source>
</evidence>
<dbReference type="RefSeq" id="WP_344656431.1">
    <property type="nucleotide sequence ID" value="NZ_BAAAQM010000007.1"/>
</dbReference>
<evidence type="ECO:0000259" key="3">
    <source>
        <dbReference type="PROSITE" id="PS50043"/>
    </source>
</evidence>
<comment type="caution">
    <text evidence="4">The sequence shown here is derived from an EMBL/GenBank/DDBJ whole genome shotgun (WGS) entry which is preliminary data.</text>
</comment>
<dbReference type="SUPFAM" id="SSF52540">
    <property type="entry name" value="P-loop containing nucleoside triphosphate hydrolases"/>
    <property type="match status" value="1"/>
</dbReference>
<dbReference type="Gene3D" id="1.10.10.10">
    <property type="entry name" value="Winged helix-like DNA-binding domain superfamily/Winged helix DNA-binding domain"/>
    <property type="match status" value="1"/>
</dbReference>
<keyword evidence="5" id="KW-1185">Reference proteome</keyword>
<dbReference type="SMART" id="SM00421">
    <property type="entry name" value="HTH_LUXR"/>
    <property type="match status" value="1"/>
</dbReference>
<dbReference type="CDD" id="cd06170">
    <property type="entry name" value="LuxR_C_like"/>
    <property type="match status" value="1"/>
</dbReference>
<evidence type="ECO:0000256" key="1">
    <source>
        <dbReference type="ARBA" id="ARBA00022741"/>
    </source>
</evidence>
<accession>A0ABN2R0H4</accession>
<dbReference type="Pfam" id="PF00196">
    <property type="entry name" value="GerE"/>
    <property type="match status" value="1"/>
</dbReference>
<proteinExistence type="predicted"/>
<dbReference type="PANTHER" id="PTHR16305:SF35">
    <property type="entry name" value="TRANSCRIPTIONAL ACTIVATOR DOMAIN"/>
    <property type="match status" value="1"/>
</dbReference>
<feature type="domain" description="HTH luxR-type" evidence="3">
    <location>
        <begin position="860"/>
        <end position="925"/>
    </location>
</feature>
<evidence type="ECO:0000256" key="2">
    <source>
        <dbReference type="ARBA" id="ARBA00022840"/>
    </source>
</evidence>
<dbReference type="InterPro" id="IPR036388">
    <property type="entry name" value="WH-like_DNA-bd_sf"/>
</dbReference>
<dbReference type="PANTHER" id="PTHR16305">
    <property type="entry name" value="TESTICULAR SOLUBLE ADENYLYL CYCLASE"/>
    <property type="match status" value="1"/>
</dbReference>
<gene>
    <name evidence="4" type="ORF">GCM10009838_17410</name>
</gene>
<dbReference type="EMBL" id="BAAAQM010000007">
    <property type="protein sequence ID" value="GAA1961349.1"/>
    <property type="molecule type" value="Genomic_DNA"/>
</dbReference>
<dbReference type="PROSITE" id="PS50043">
    <property type="entry name" value="HTH_LUXR_2"/>
    <property type="match status" value="1"/>
</dbReference>
<dbReference type="InterPro" id="IPR027417">
    <property type="entry name" value="P-loop_NTPase"/>
</dbReference>
<name>A0ABN2R0H4_9ACTN</name>
<dbReference type="Proteomes" id="UP001499854">
    <property type="component" value="Unassembled WGS sequence"/>
</dbReference>
<reference evidence="4 5" key="1">
    <citation type="journal article" date="2019" name="Int. J. Syst. Evol. Microbiol.">
        <title>The Global Catalogue of Microorganisms (GCM) 10K type strain sequencing project: providing services to taxonomists for standard genome sequencing and annotation.</title>
        <authorList>
            <consortium name="The Broad Institute Genomics Platform"/>
            <consortium name="The Broad Institute Genome Sequencing Center for Infectious Disease"/>
            <person name="Wu L."/>
            <person name="Ma J."/>
        </authorList>
    </citation>
    <scope>NUCLEOTIDE SEQUENCE [LARGE SCALE GENOMIC DNA]</scope>
    <source>
        <strain evidence="4 5">JCM 16013</strain>
    </source>
</reference>
<dbReference type="InterPro" id="IPR016032">
    <property type="entry name" value="Sig_transdc_resp-reg_C-effctor"/>
</dbReference>
<sequence>MLLGRDRESARVEEALDRACSGSGEILLLRGDPGIGKSVLLARSVERAAERMLVLQARGYETEAEIGYSVLADLCRPLAAEIAELPELLREALLTATGAAAGSGEGSSAFAVGRALTVLLQNVAAHQPVLIALDDGHWADEASAYALAFAARRLGDVATTVLITLRDGEPSVFDGLDVPSVELSPLERAAAEALIGAEAARRVGPRVAEHIHRAAQGNPLALLELADAALSGRLDPDDDQVVPSGPRLEHAFATRLKRLPERCTRALMVVAASFTGGLAETDGAMARLGLSVFDLDLARMEHLVWEDGDRWQLRHPVFRSVAYQHYPVAERRRAHRAFADWLADNGGGVGGTFLADQRAWHAAAAALRGDEEAVAAVALLAEAAEAARARAALAAARRAYLRARELSADPEIRALMSIGAAECAQVSGDVETAQVLAREALGYSRSPAVANAANRILHQITLARAGAQEVLELFEADADEVGAHDPDLAASYLGAAAATAITATRLRDTLRLSAKGVALTPSGRGTGAAAARTINAFGLVSSGRAPEAARVMADYFPAFREADPWRQSFETVGVTGMVLIWLGMIAKAGEYVSRTARLLRQAGAEEHLPLLLIPQILLAIRKGEFAAAHEAAEESRRLGGELGQRQVAPLAVALAARLAAVRGNFTRARDLATTTEQLTEATGATFYRDIANTAVGSADLAEARHREAASVLAGVRERMLAGGMVEHSLFMPTFGDYIEALIRLGADDQARREVAEELPRAEGGGLPASLAVVYRCQAQVLPPREAAPWFDRALAAHADSVDAFEQARTQLAYGRFLREDGEPVAAGRLLAGAVAAFTAMGADAWLEEAETELDLLALPAELSGARLATQERRVMRLAAEGATNGQISEALGIAPRTVDHYLEQVLDKLGGKQRSELAGLLQKGPGGWQAVL</sequence>
<protein>
    <submittedName>
        <fullName evidence="4">LuxR family transcriptional regulator</fullName>
    </submittedName>
</protein>
<organism evidence="4 5">
    <name type="scientific">Catenulispora subtropica</name>
    <dbReference type="NCBI Taxonomy" id="450798"/>
    <lineage>
        <taxon>Bacteria</taxon>
        <taxon>Bacillati</taxon>
        <taxon>Actinomycetota</taxon>
        <taxon>Actinomycetes</taxon>
        <taxon>Catenulisporales</taxon>
        <taxon>Catenulisporaceae</taxon>
        <taxon>Catenulispora</taxon>
    </lineage>
</organism>
<dbReference type="SUPFAM" id="SSF46894">
    <property type="entry name" value="C-terminal effector domain of the bipartite response regulators"/>
    <property type="match status" value="1"/>
</dbReference>
<dbReference type="PRINTS" id="PR00038">
    <property type="entry name" value="HTHLUXR"/>
</dbReference>
<dbReference type="Pfam" id="PF13191">
    <property type="entry name" value="AAA_16"/>
    <property type="match status" value="1"/>
</dbReference>